<dbReference type="eggNOG" id="ENOG502ZFMD">
    <property type="taxonomic scope" value="Bacteria"/>
</dbReference>
<gene>
    <name evidence="1" type="ORF">MYP_3532</name>
</gene>
<proteinExistence type="predicted"/>
<keyword evidence="2" id="KW-1185">Reference proteome</keyword>
<evidence type="ECO:0000313" key="1">
    <source>
        <dbReference type="EMBL" id="GAL86303.1"/>
    </source>
</evidence>
<dbReference type="AlphaFoldDB" id="A0A098LJR0"/>
<comment type="caution">
    <text evidence="1">The sequence shown here is derived from an EMBL/GenBank/DDBJ whole genome shotgun (WGS) entry which is preliminary data.</text>
</comment>
<name>A0A098LJR0_9BACT</name>
<protein>
    <recommendedName>
        <fullName evidence="3">Outer membrane protein beta-barrel domain-containing protein</fullName>
    </recommendedName>
</protein>
<sequence>MMKKMPNLIAAFSFETKNQFLILKKVKIFSLTILSCLILGILNVNAQKLTLGAKGNFGASRVNSKKLKDAIGIIGSQEGYWNFYSESMFRLTGGIGGFAEYKASYNLFLGAELNFQHTNTKYYINKFFDDFDSLGTGKKQRVTSDLYIRYPSFNIPIYARFQFTEVKKYYAIGGLSLNINFNPKIIDKKTVVTDNYVGWNLENNDLEKSTDKAKADNFKNFGAQVFLGLGRNFGRYGRDVLVDIRYYFPLTKTQINTSDQAFLENSGNGSVFTKTGVEHINVTTGKNINDFRASYFTLNLAISLYKK</sequence>
<accession>A0A098LJR0</accession>
<dbReference type="EMBL" id="BBLT01000007">
    <property type="protein sequence ID" value="GAL86303.1"/>
    <property type="molecule type" value="Genomic_DNA"/>
</dbReference>
<evidence type="ECO:0008006" key="3">
    <source>
        <dbReference type="Google" id="ProtNLM"/>
    </source>
</evidence>
<dbReference type="STRING" id="153721.MYP_3532"/>
<organism evidence="1 2">
    <name type="scientific">Sporocytophaga myxococcoides</name>
    <dbReference type="NCBI Taxonomy" id="153721"/>
    <lineage>
        <taxon>Bacteria</taxon>
        <taxon>Pseudomonadati</taxon>
        <taxon>Bacteroidota</taxon>
        <taxon>Cytophagia</taxon>
        <taxon>Cytophagales</taxon>
        <taxon>Cytophagaceae</taxon>
        <taxon>Sporocytophaga</taxon>
    </lineage>
</organism>
<reference evidence="1 2" key="1">
    <citation type="submission" date="2014-09" db="EMBL/GenBank/DDBJ databases">
        <title>Sporocytophaga myxococcoides PG-01 genome sequencing.</title>
        <authorList>
            <person name="Liu L."/>
            <person name="Gao P.J."/>
            <person name="Chen G.J."/>
            <person name="Wang L.S."/>
        </authorList>
    </citation>
    <scope>NUCLEOTIDE SEQUENCE [LARGE SCALE GENOMIC DNA]</scope>
    <source>
        <strain evidence="1 2">PG-01</strain>
    </source>
</reference>
<dbReference type="Proteomes" id="UP000030185">
    <property type="component" value="Unassembled WGS sequence"/>
</dbReference>
<evidence type="ECO:0000313" key="2">
    <source>
        <dbReference type="Proteomes" id="UP000030185"/>
    </source>
</evidence>